<reference evidence="6 7" key="1">
    <citation type="journal article" date="2019" name="Int. J. Syst. Evol. Microbiol.">
        <title>Capsulimonas corticalis gen. nov., sp. nov., an aerobic capsulated bacterium, of a novel bacterial order, Capsulimonadales ord. nov., of the class Armatimonadia of the phylum Armatimonadetes.</title>
        <authorList>
            <person name="Li J."/>
            <person name="Kudo C."/>
            <person name="Tonouchi A."/>
        </authorList>
    </citation>
    <scope>NUCLEOTIDE SEQUENCE [LARGE SCALE GENOMIC DNA]</scope>
    <source>
        <strain evidence="6 7">AX-7</strain>
    </source>
</reference>
<evidence type="ECO:0000256" key="3">
    <source>
        <dbReference type="ARBA" id="ARBA00022692"/>
    </source>
</evidence>
<sequence>MLLAIALLIFVGTMALVIGLASPSQDRNQLNMRISNIARTMDDDTTMKSLPDSELDESFGQRVVRPALRQLASVAVKLSPSGASDATRLLLIRAGNPGKIGVMEFMGIKLISFVVLAAGGFYISTIIANDMLTRVVVILFGAVAGLTLPDSAMQQMVGARQYQIRKKLPDTIDLLIVSVEAGLGFDAAMAKVVEKVKGPISEEFGKALDEMRVGKTRARALKDMAIRIEIAEVTSFVAAIYQSEQLGVSIASVLRVQSESIRIARTQQIREAAAKLPVKMLFPLIFCIFPAIFTVLLGPGIISIMKAFRTM</sequence>
<dbReference type="GO" id="GO:0005886">
    <property type="term" value="C:plasma membrane"/>
    <property type="evidence" value="ECO:0007669"/>
    <property type="project" value="UniProtKB-SubCell"/>
</dbReference>
<accession>A0A402CQ83</accession>
<gene>
    <name evidence="6" type="ORF">CCAX7_48710</name>
</gene>
<evidence type="ECO:0000256" key="1">
    <source>
        <dbReference type="ARBA" id="ARBA00004651"/>
    </source>
</evidence>
<evidence type="ECO:0000256" key="2">
    <source>
        <dbReference type="ARBA" id="ARBA00022475"/>
    </source>
</evidence>
<evidence type="ECO:0000313" key="6">
    <source>
        <dbReference type="EMBL" id="BDI32820.1"/>
    </source>
</evidence>
<comment type="subcellular location">
    <subcellularLocation>
        <location evidence="1">Cell membrane</location>
        <topology evidence="1">Multi-pass membrane protein</topology>
    </subcellularLocation>
</comment>
<dbReference type="Pfam" id="PF00482">
    <property type="entry name" value="T2SSF"/>
    <property type="match status" value="1"/>
</dbReference>
<dbReference type="InterPro" id="IPR018076">
    <property type="entry name" value="T2SS_GspF_dom"/>
</dbReference>
<evidence type="ECO:0000313" key="7">
    <source>
        <dbReference type="Proteomes" id="UP000287394"/>
    </source>
</evidence>
<organism evidence="6 7">
    <name type="scientific">Capsulimonas corticalis</name>
    <dbReference type="NCBI Taxonomy" id="2219043"/>
    <lineage>
        <taxon>Bacteria</taxon>
        <taxon>Bacillati</taxon>
        <taxon>Armatimonadota</taxon>
        <taxon>Armatimonadia</taxon>
        <taxon>Capsulimonadales</taxon>
        <taxon>Capsulimonadaceae</taxon>
        <taxon>Capsulimonas</taxon>
    </lineage>
</organism>
<keyword evidence="4" id="KW-1133">Transmembrane helix</keyword>
<evidence type="ECO:0000256" key="4">
    <source>
        <dbReference type="ARBA" id="ARBA00022989"/>
    </source>
</evidence>
<name>A0A402CQ83_9BACT</name>
<keyword evidence="5" id="KW-0472">Membrane</keyword>
<dbReference type="AlphaFoldDB" id="A0A402CQ83"/>
<dbReference type="Proteomes" id="UP000287394">
    <property type="component" value="Chromosome"/>
</dbReference>
<dbReference type="KEGG" id="ccot:CCAX7_48710"/>
<evidence type="ECO:0000256" key="5">
    <source>
        <dbReference type="ARBA" id="ARBA00023136"/>
    </source>
</evidence>
<keyword evidence="2" id="KW-1003">Cell membrane</keyword>
<dbReference type="PANTHER" id="PTHR35007:SF2">
    <property type="entry name" value="PILUS ASSEMBLE PROTEIN"/>
    <property type="match status" value="1"/>
</dbReference>
<dbReference type="OrthoDB" id="9810546at2"/>
<dbReference type="EMBL" id="AP025739">
    <property type="protein sequence ID" value="BDI32820.1"/>
    <property type="molecule type" value="Genomic_DNA"/>
</dbReference>
<dbReference type="PANTHER" id="PTHR35007">
    <property type="entry name" value="INTEGRAL MEMBRANE PROTEIN-RELATED"/>
    <property type="match status" value="1"/>
</dbReference>
<keyword evidence="3" id="KW-0812">Transmembrane</keyword>
<proteinExistence type="predicted"/>
<keyword evidence="7" id="KW-1185">Reference proteome</keyword>
<protein>
    <submittedName>
        <fullName evidence="6">Uncharacterized protein</fullName>
    </submittedName>
</protein>